<sequence>MSSGTCQPHHDVFADVLTAGLCVGLVISYLPQHLRIILAKSSEGFSPWFLLLGSTSTVAGVLNIIVKQWEIVRCCHVLSAGNCIEATAGIFQLFIQWFCFTMILVLYMLYYPSHLKFATVDVDGRPVKTEIKRDEWRLSITLSWIVFLFTAFFASITFLLLGTESSPDSVRLSSWATFLGVSSTMLAAFQYFPQIVHTYRHKVVGALSIPMMCIQTPGAILMVTSIAIRPGTNWTTWSPYAAAGILQGILLVMCILWKLRQRELGLDDFGNPLGCPDMQDTPVPVAQGPIDGERVPEAVSAAVETDIHNVHEEQVTEVTPLLKQDEAPSKGKDWLGWIRG</sequence>
<dbReference type="EMBL" id="MU274914">
    <property type="protein sequence ID" value="KAI0088322.1"/>
    <property type="molecule type" value="Genomic_DNA"/>
</dbReference>
<protein>
    <submittedName>
        <fullName evidence="1">Uncharacterized protein</fullName>
    </submittedName>
</protein>
<name>A0ACB8U1T1_9APHY</name>
<organism evidence="1 2">
    <name type="scientific">Irpex rosettiformis</name>
    <dbReference type="NCBI Taxonomy" id="378272"/>
    <lineage>
        <taxon>Eukaryota</taxon>
        <taxon>Fungi</taxon>
        <taxon>Dikarya</taxon>
        <taxon>Basidiomycota</taxon>
        <taxon>Agaricomycotina</taxon>
        <taxon>Agaricomycetes</taxon>
        <taxon>Polyporales</taxon>
        <taxon>Irpicaceae</taxon>
        <taxon>Irpex</taxon>
    </lineage>
</organism>
<gene>
    <name evidence="1" type="ORF">BDY19DRAFT_994229</name>
</gene>
<keyword evidence="2" id="KW-1185">Reference proteome</keyword>
<accession>A0ACB8U1T1</accession>
<evidence type="ECO:0000313" key="2">
    <source>
        <dbReference type="Proteomes" id="UP001055072"/>
    </source>
</evidence>
<proteinExistence type="predicted"/>
<reference evidence="1" key="1">
    <citation type="journal article" date="2021" name="Environ. Microbiol.">
        <title>Gene family expansions and transcriptome signatures uncover fungal adaptations to wood decay.</title>
        <authorList>
            <person name="Hage H."/>
            <person name="Miyauchi S."/>
            <person name="Viragh M."/>
            <person name="Drula E."/>
            <person name="Min B."/>
            <person name="Chaduli D."/>
            <person name="Navarro D."/>
            <person name="Favel A."/>
            <person name="Norest M."/>
            <person name="Lesage-Meessen L."/>
            <person name="Balint B."/>
            <person name="Merenyi Z."/>
            <person name="de Eugenio L."/>
            <person name="Morin E."/>
            <person name="Martinez A.T."/>
            <person name="Baldrian P."/>
            <person name="Stursova M."/>
            <person name="Martinez M.J."/>
            <person name="Novotny C."/>
            <person name="Magnuson J.K."/>
            <person name="Spatafora J.W."/>
            <person name="Maurice S."/>
            <person name="Pangilinan J."/>
            <person name="Andreopoulos W."/>
            <person name="LaButti K."/>
            <person name="Hundley H."/>
            <person name="Na H."/>
            <person name="Kuo A."/>
            <person name="Barry K."/>
            <person name="Lipzen A."/>
            <person name="Henrissat B."/>
            <person name="Riley R."/>
            <person name="Ahrendt S."/>
            <person name="Nagy L.G."/>
            <person name="Grigoriev I.V."/>
            <person name="Martin F."/>
            <person name="Rosso M.N."/>
        </authorList>
    </citation>
    <scope>NUCLEOTIDE SEQUENCE</scope>
    <source>
        <strain evidence="1">CBS 384.51</strain>
    </source>
</reference>
<dbReference type="Proteomes" id="UP001055072">
    <property type="component" value="Unassembled WGS sequence"/>
</dbReference>
<evidence type="ECO:0000313" key="1">
    <source>
        <dbReference type="EMBL" id="KAI0088322.1"/>
    </source>
</evidence>
<comment type="caution">
    <text evidence="1">The sequence shown here is derived from an EMBL/GenBank/DDBJ whole genome shotgun (WGS) entry which is preliminary data.</text>
</comment>